<gene>
    <name evidence="1" type="ORF">TOL_0710</name>
</gene>
<protein>
    <submittedName>
        <fullName evidence="1">Uncharacterized protein</fullName>
    </submittedName>
</protein>
<dbReference type="AlphaFoldDB" id="M5DNW9"/>
<sequence>MGCFHRLRLTALQNLVWTNFARFNGDKFKWHKYQLVTTFMAVSESDSTCRHSTLNKRVESHISLAKTFLPLRTAIPSANSRVLWRRAASLFAGKDILPWALMTRCHGSWLSAGN</sequence>
<reference evidence="1 2" key="1">
    <citation type="journal article" date="2013" name="Genome Announc.">
        <title>Genome Sequence of Thalassolituus oleivorans MIL-1 (DSM 14913T).</title>
        <authorList>
            <person name="Golyshin P.N."/>
            <person name="Werner J."/>
            <person name="Chernikova T.N."/>
            <person name="Tran H."/>
            <person name="Ferrer M."/>
            <person name="Yakimov M.M."/>
            <person name="Teeling H."/>
            <person name="Golyshina O.V."/>
        </authorList>
    </citation>
    <scope>NUCLEOTIDE SEQUENCE [LARGE SCALE GENOMIC DNA]</scope>
    <source>
        <strain evidence="1 2">MIL-1</strain>
    </source>
</reference>
<evidence type="ECO:0000313" key="2">
    <source>
        <dbReference type="Proteomes" id="UP000011866"/>
    </source>
</evidence>
<name>M5DNW9_9GAMM</name>
<organism evidence="1 2">
    <name type="scientific">Thalassolituus oleivorans MIL-1</name>
    <dbReference type="NCBI Taxonomy" id="1298593"/>
    <lineage>
        <taxon>Bacteria</taxon>
        <taxon>Pseudomonadati</taxon>
        <taxon>Pseudomonadota</taxon>
        <taxon>Gammaproteobacteria</taxon>
        <taxon>Oceanospirillales</taxon>
        <taxon>Oceanospirillaceae</taxon>
        <taxon>Thalassolituus</taxon>
    </lineage>
</organism>
<evidence type="ECO:0000313" key="1">
    <source>
        <dbReference type="EMBL" id="CCU71148.1"/>
    </source>
</evidence>
<dbReference type="HOGENOM" id="CLU_2119961_0_0_6"/>
<dbReference type="EMBL" id="HF680312">
    <property type="protein sequence ID" value="CCU71148.1"/>
    <property type="molecule type" value="Genomic_DNA"/>
</dbReference>
<dbReference type="Proteomes" id="UP000011866">
    <property type="component" value="Chromosome"/>
</dbReference>
<keyword evidence="2" id="KW-1185">Reference proteome</keyword>
<dbReference type="KEGG" id="tol:TOL_0710"/>
<proteinExistence type="predicted"/>
<accession>M5DNW9</accession>